<evidence type="ECO:0000256" key="4">
    <source>
        <dbReference type="ARBA" id="ARBA00023136"/>
    </source>
</evidence>
<name>A0A8J5ZZ21_GALPY</name>
<dbReference type="OrthoDB" id="8789646at2759"/>
<accession>A0A8J5ZZ21</accession>
<dbReference type="GO" id="GO:0016020">
    <property type="term" value="C:membrane"/>
    <property type="evidence" value="ECO:0007669"/>
    <property type="project" value="UniProtKB-SubCell"/>
</dbReference>
<sequence length="117" mass="12561">MAAASFLQEMQAVGQRLLLKLQRLPQAEPVEIVAFSAIVLFTGQWAPRGGSRVPSRPSAAAAAMGWRWGPRHPRPGSSLPPPAAVLLLLLIACSCYCSGRAPARHGRKSQVRPMAPR</sequence>
<evidence type="ECO:0000256" key="1">
    <source>
        <dbReference type="ARBA" id="ARBA00004167"/>
    </source>
</evidence>
<dbReference type="EMBL" id="JAGFMF010011935">
    <property type="protein sequence ID" value="KAG8509607.1"/>
    <property type="molecule type" value="Genomic_DNA"/>
</dbReference>
<evidence type="ECO:0000256" key="3">
    <source>
        <dbReference type="ARBA" id="ARBA00022989"/>
    </source>
</evidence>
<evidence type="ECO:0000313" key="5">
    <source>
        <dbReference type="EMBL" id="KAG8509607.1"/>
    </source>
</evidence>
<keyword evidence="6" id="KW-1185">Reference proteome</keyword>
<dbReference type="InterPro" id="IPR047133">
    <property type="entry name" value="SMIM5"/>
</dbReference>
<dbReference type="Pfam" id="PF15831">
    <property type="entry name" value="SMIM5_18_22"/>
    <property type="match status" value="1"/>
</dbReference>
<dbReference type="PANTHER" id="PTHR37344">
    <property type="entry name" value="SMALL INTEGRAL MEMBRANE PROTEIN 5"/>
    <property type="match status" value="1"/>
</dbReference>
<keyword evidence="4" id="KW-0472">Membrane</keyword>
<gene>
    <name evidence="5" type="ORF">J0S82_014799</name>
</gene>
<protein>
    <submittedName>
        <fullName evidence="5">Small integral membrane protein 5</fullName>
    </submittedName>
</protein>
<dbReference type="Proteomes" id="UP000700334">
    <property type="component" value="Unassembled WGS sequence"/>
</dbReference>
<dbReference type="InterPro" id="IPR031671">
    <property type="entry name" value="SMIM5/18/22"/>
</dbReference>
<keyword evidence="2" id="KW-0812">Transmembrane</keyword>
<comment type="caution">
    <text evidence="5">The sequence shown here is derived from an EMBL/GenBank/DDBJ whole genome shotgun (WGS) entry which is preliminary data.</text>
</comment>
<reference evidence="5" key="1">
    <citation type="journal article" date="2021" name="Evol. Appl.">
        <title>The genome of the Pyrenean desman and the effects of bottlenecks and inbreeding on the genomic landscape of an endangered species.</title>
        <authorList>
            <person name="Escoda L."/>
            <person name="Castresana J."/>
        </authorList>
    </citation>
    <scope>NUCLEOTIDE SEQUENCE</scope>
    <source>
        <strain evidence="5">IBE-C5619</strain>
    </source>
</reference>
<proteinExistence type="predicted"/>
<dbReference type="PANTHER" id="PTHR37344:SF1">
    <property type="entry name" value="SMALL INTEGRAL MEMBRANE PROTEIN 5"/>
    <property type="match status" value="1"/>
</dbReference>
<dbReference type="AlphaFoldDB" id="A0A8J5ZZ21"/>
<organism evidence="5 6">
    <name type="scientific">Galemys pyrenaicus</name>
    <name type="common">Iberian desman</name>
    <name type="synonym">Pyrenean desman</name>
    <dbReference type="NCBI Taxonomy" id="202257"/>
    <lineage>
        <taxon>Eukaryota</taxon>
        <taxon>Metazoa</taxon>
        <taxon>Chordata</taxon>
        <taxon>Craniata</taxon>
        <taxon>Vertebrata</taxon>
        <taxon>Euteleostomi</taxon>
        <taxon>Mammalia</taxon>
        <taxon>Eutheria</taxon>
        <taxon>Laurasiatheria</taxon>
        <taxon>Eulipotyphla</taxon>
        <taxon>Talpidae</taxon>
        <taxon>Galemys</taxon>
    </lineage>
</organism>
<keyword evidence="3" id="KW-1133">Transmembrane helix</keyword>
<evidence type="ECO:0000313" key="6">
    <source>
        <dbReference type="Proteomes" id="UP000700334"/>
    </source>
</evidence>
<evidence type="ECO:0000256" key="2">
    <source>
        <dbReference type="ARBA" id="ARBA00022692"/>
    </source>
</evidence>
<comment type="subcellular location">
    <subcellularLocation>
        <location evidence="1">Membrane</location>
        <topology evidence="1">Single-pass membrane protein</topology>
    </subcellularLocation>
</comment>